<evidence type="ECO:0000259" key="9">
    <source>
        <dbReference type="PROSITE" id="PS50887"/>
    </source>
</evidence>
<dbReference type="PROSITE" id="PS50887">
    <property type="entry name" value="GGDEF"/>
    <property type="match status" value="1"/>
</dbReference>
<evidence type="ECO:0000313" key="10">
    <source>
        <dbReference type="EMBL" id="KRK37554.1"/>
    </source>
</evidence>
<comment type="subcellular location">
    <subcellularLocation>
        <location evidence="1">Cell membrane</location>
        <topology evidence="1">Multi-pass membrane protein</topology>
    </subcellularLocation>
</comment>
<evidence type="ECO:0000256" key="8">
    <source>
        <dbReference type="SAM" id="Phobius"/>
    </source>
</evidence>
<dbReference type="InterPro" id="IPR014528">
    <property type="entry name" value="GdpP/PdeA"/>
</dbReference>
<comment type="caution">
    <text evidence="10">The sequence shown here is derived from an EMBL/GenBank/DDBJ whole genome shotgun (WGS) entry which is preliminary data.</text>
</comment>
<dbReference type="GO" id="GO:0003676">
    <property type="term" value="F:nucleic acid binding"/>
    <property type="evidence" value="ECO:0007669"/>
    <property type="project" value="UniProtKB-UniRule"/>
</dbReference>
<feature type="binding site" evidence="7">
    <location>
        <position position="363"/>
    </location>
    <ligand>
        <name>Mn(2+)</name>
        <dbReference type="ChEBI" id="CHEBI:29035"/>
        <label>1</label>
    </ligand>
</feature>
<feature type="binding site" evidence="7">
    <location>
        <position position="365"/>
    </location>
    <ligand>
        <name>Mn(2+)</name>
        <dbReference type="ChEBI" id="CHEBI:29035"/>
        <label>2</label>
    </ligand>
</feature>
<comment type="function">
    <text evidence="6">Has phosphodiesterase (PDE) activity against cyclic-di-AMP (c-di-AMP).</text>
</comment>
<dbReference type="SUPFAM" id="SSF64182">
    <property type="entry name" value="DHH phosphoesterases"/>
    <property type="match status" value="1"/>
</dbReference>
<dbReference type="InterPro" id="IPR003156">
    <property type="entry name" value="DHHA1_dom"/>
</dbReference>
<evidence type="ECO:0000256" key="2">
    <source>
        <dbReference type="ARBA" id="ARBA00022475"/>
    </source>
</evidence>
<protein>
    <recommendedName>
        <fullName evidence="6">Cyclic-di-AMP phosphodiesterase</fullName>
        <ecNumber evidence="6">3.1.4.-</ecNumber>
    </recommendedName>
</protein>
<comment type="similarity">
    <text evidence="6">Belongs to the GdpP/PdeA phosphodiesterase family.</text>
</comment>
<feature type="binding site" evidence="7">
    <location>
        <position position="516"/>
    </location>
    <ligand>
        <name>Mn(2+)</name>
        <dbReference type="ChEBI" id="CHEBI:29035"/>
        <label>2</label>
    </ligand>
</feature>
<dbReference type="InterPro" id="IPR051319">
    <property type="entry name" value="Oligoribo/pAp-PDE_c-di-AMP_PDE"/>
</dbReference>
<dbReference type="PANTHER" id="PTHR47618">
    <property type="entry name" value="BIFUNCTIONAL OLIGORIBONUCLEASE AND PAP PHOSPHATASE NRNA"/>
    <property type="match status" value="1"/>
</dbReference>
<name>A0A0R1H2A9_9LACO</name>
<dbReference type="EC" id="3.1.4.-" evidence="6"/>
<feature type="transmembrane region" description="Helical" evidence="8">
    <location>
        <begin position="20"/>
        <end position="40"/>
    </location>
</feature>
<dbReference type="AlphaFoldDB" id="A0A0R1H2A9"/>
<feature type="transmembrane region" description="Helical" evidence="8">
    <location>
        <begin position="46"/>
        <end position="66"/>
    </location>
</feature>
<feature type="binding site" evidence="7">
    <location>
        <position position="359"/>
    </location>
    <ligand>
        <name>Mn(2+)</name>
        <dbReference type="ChEBI" id="CHEBI:29035"/>
        <label>1</label>
    </ligand>
</feature>
<dbReference type="Proteomes" id="UP000050909">
    <property type="component" value="Unassembled WGS sequence"/>
</dbReference>
<feature type="binding site" evidence="7">
    <location>
        <position position="460"/>
    </location>
    <ligand>
        <name>Mn(2+)</name>
        <dbReference type="ChEBI" id="CHEBI:29035"/>
        <label>2</label>
    </ligand>
</feature>
<keyword evidence="3 8" id="KW-0812">Transmembrane</keyword>
<dbReference type="Gene3D" id="3.90.1640.10">
    <property type="entry name" value="inorganic pyrophosphatase (n-terminal core)"/>
    <property type="match status" value="1"/>
</dbReference>
<dbReference type="RefSeq" id="WP_054746093.1">
    <property type="nucleotide sequence ID" value="NZ_AZCV01000004.1"/>
</dbReference>
<keyword evidence="4 8" id="KW-1133">Transmembrane helix</keyword>
<dbReference type="GO" id="GO:0016787">
    <property type="term" value="F:hydrolase activity"/>
    <property type="evidence" value="ECO:0007669"/>
    <property type="project" value="UniProtKB-UniRule"/>
</dbReference>
<evidence type="ECO:0000256" key="1">
    <source>
        <dbReference type="ARBA" id="ARBA00004651"/>
    </source>
</evidence>
<evidence type="ECO:0000256" key="6">
    <source>
        <dbReference type="PIRNR" id="PIRNR026583"/>
    </source>
</evidence>
<dbReference type="GO" id="GO:0106409">
    <property type="term" value="F:cyclic-di-AMP phosphodiesterase activity"/>
    <property type="evidence" value="ECO:0007669"/>
    <property type="project" value="RHEA"/>
</dbReference>
<organism evidence="10 11">
    <name type="scientific">Amylolactobacillus amylotrophicus DSM 20534</name>
    <dbReference type="NCBI Taxonomy" id="1423722"/>
    <lineage>
        <taxon>Bacteria</taxon>
        <taxon>Bacillati</taxon>
        <taxon>Bacillota</taxon>
        <taxon>Bacilli</taxon>
        <taxon>Lactobacillales</taxon>
        <taxon>Lactobacillaceae</taxon>
        <taxon>Amylolactobacillus</taxon>
    </lineage>
</organism>
<dbReference type="InterPro" id="IPR001667">
    <property type="entry name" value="DDH_dom"/>
</dbReference>
<dbReference type="Pfam" id="PF01368">
    <property type="entry name" value="DHH"/>
    <property type="match status" value="1"/>
</dbReference>
<accession>A0A0R1H2A9</accession>
<dbReference type="FunFam" id="3.90.1640.10:FF:000002">
    <property type="entry name" value="Cyclic-di-AMP phosphodiesterase"/>
    <property type="match status" value="1"/>
</dbReference>
<keyword evidence="7" id="KW-0464">Manganese</keyword>
<evidence type="ECO:0000256" key="5">
    <source>
        <dbReference type="ARBA" id="ARBA00023136"/>
    </source>
</evidence>
<feature type="binding site" evidence="7">
    <location>
        <position position="435"/>
    </location>
    <ligand>
        <name>Mn(2+)</name>
        <dbReference type="ChEBI" id="CHEBI:29035"/>
        <label>1</label>
    </ligand>
</feature>
<dbReference type="Gene3D" id="3.30.450.20">
    <property type="entry name" value="PAS domain"/>
    <property type="match status" value="1"/>
</dbReference>
<feature type="domain" description="GGDEF" evidence="9">
    <location>
        <begin position="187"/>
        <end position="315"/>
    </location>
</feature>
<dbReference type="Gene3D" id="3.10.310.30">
    <property type="match status" value="1"/>
</dbReference>
<evidence type="ECO:0000256" key="7">
    <source>
        <dbReference type="PIRSR" id="PIRSR026583-50"/>
    </source>
</evidence>
<gene>
    <name evidence="10" type="ORF">FC62_GL001166</name>
</gene>
<evidence type="ECO:0000313" key="11">
    <source>
        <dbReference type="Proteomes" id="UP000050909"/>
    </source>
</evidence>
<proteinExistence type="inferred from homology"/>
<dbReference type="InterPro" id="IPR038763">
    <property type="entry name" value="DHH_sf"/>
</dbReference>
<dbReference type="EMBL" id="AZCV01000004">
    <property type="protein sequence ID" value="KRK37554.1"/>
    <property type="molecule type" value="Genomic_DNA"/>
</dbReference>
<sequence length="672" mass="75413">MKNFFKNIELPSFIKDSRLIVSTITILVLSLVGSIIGFIISPLYGIAMLLLFILIAVTIFFAAYILSQNATDFVSNLSYRIKRGEQEALIKMPIGILLFDEDNQVQWVNPYLQLYLSNKDVIGRKIESVDDELAKLMDKALHSNTSANQVVRWGKRQFEMSVQEDLGVLYLLDVTRYALIEERYNAERIAIGQIFLDNYDELSQSMDDQAISAMNSYVTGTLSDWAKQYEMYLKRIDDDHFIILAHAQNLAKVEKDNFSILDKIRNDTSKQNYPVTLSAGFSFGETSLNELATQAQRNLDLALGCGGDQVVVKEHDKDARFYGGKSNPMEKRTRVRARMVSQALQELFKDVDHVFVVGHKSPDLDSIGAALGITQIAKMNKKDAHVVLNQDQVNYDVKRLIDGIHASDKDEQKVFINSNQVLDLATDKSLLVMVDHSKQSITYNKDLYDRLQNRVVIIDHHRRGEEFPENPILVYIEPYASSTCELVTEMLEYQPKGNSSLTKLEASAMLAGITVDTKAFSLRTGTRTFDAASYLRSVGADNAIVQSLLKEDLNSFIQRNHLISSIEMIQPNIALLVGEEDKSYDPIIAAQAADTALSLEHIDASFVITHRNKETIGISARSLGKINVQVIMERLGGGGHLSNAATQLKFVTVDQARSKLLASINYTEDEEE</sequence>
<dbReference type="Pfam" id="PF21370">
    <property type="entry name" value="PAS_GdpP"/>
    <property type="match status" value="1"/>
</dbReference>
<dbReference type="InterPro" id="IPR000160">
    <property type="entry name" value="GGDEF_dom"/>
</dbReference>
<dbReference type="Pfam" id="PF02272">
    <property type="entry name" value="DHHA1"/>
    <property type="match status" value="1"/>
</dbReference>
<evidence type="ECO:0000256" key="3">
    <source>
        <dbReference type="ARBA" id="ARBA00022692"/>
    </source>
</evidence>
<dbReference type="PIRSF" id="PIRSF026583">
    <property type="entry name" value="YybT"/>
    <property type="match status" value="1"/>
</dbReference>
<dbReference type="GO" id="GO:0046872">
    <property type="term" value="F:metal ion binding"/>
    <property type="evidence" value="ECO:0007669"/>
    <property type="project" value="UniProtKB-KW"/>
</dbReference>
<keyword evidence="2 6" id="KW-1003">Cell membrane</keyword>
<dbReference type="PANTHER" id="PTHR47618:SF2">
    <property type="entry name" value="CYCLIC-DI-AMP PHOSPHODIESTERASE GDPP"/>
    <property type="match status" value="1"/>
</dbReference>
<keyword evidence="5 6" id="KW-0472">Membrane</keyword>
<keyword evidence="6" id="KW-0378">Hydrolase</keyword>
<comment type="cofactor">
    <cofactor evidence="7">
        <name>Mn(2+)</name>
        <dbReference type="ChEBI" id="CHEBI:29035"/>
    </cofactor>
    <text evidence="7">For phosphodiesterase activity, probably binds 2 Mn(2+) per subunit.</text>
</comment>
<keyword evidence="11" id="KW-1185">Reference proteome</keyword>
<dbReference type="Pfam" id="PF24898">
    <property type="entry name" value="GGDEF_GdpP"/>
    <property type="match status" value="1"/>
</dbReference>
<reference evidence="10 11" key="1">
    <citation type="journal article" date="2015" name="Genome Announc.">
        <title>Expanding the biotechnology potential of lactobacilli through comparative genomics of 213 strains and associated genera.</title>
        <authorList>
            <person name="Sun Z."/>
            <person name="Harris H.M."/>
            <person name="McCann A."/>
            <person name="Guo C."/>
            <person name="Argimon S."/>
            <person name="Zhang W."/>
            <person name="Yang X."/>
            <person name="Jeffery I.B."/>
            <person name="Cooney J.C."/>
            <person name="Kagawa T.F."/>
            <person name="Liu W."/>
            <person name="Song Y."/>
            <person name="Salvetti E."/>
            <person name="Wrobel A."/>
            <person name="Rasinkangas P."/>
            <person name="Parkhill J."/>
            <person name="Rea M.C."/>
            <person name="O'Sullivan O."/>
            <person name="Ritari J."/>
            <person name="Douillard F.P."/>
            <person name="Paul Ross R."/>
            <person name="Yang R."/>
            <person name="Briner A.E."/>
            <person name="Felis G.E."/>
            <person name="de Vos W.M."/>
            <person name="Barrangou R."/>
            <person name="Klaenhammer T.R."/>
            <person name="Caufield P.W."/>
            <person name="Cui Y."/>
            <person name="Zhang H."/>
            <person name="O'Toole P.W."/>
        </authorList>
    </citation>
    <scope>NUCLEOTIDE SEQUENCE [LARGE SCALE GENOMIC DNA]</scope>
    <source>
        <strain evidence="10 11">DSM 20534</strain>
    </source>
</reference>
<keyword evidence="7" id="KW-0479">Metal-binding</keyword>
<dbReference type="GO" id="GO:0005886">
    <property type="term" value="C:plasma membrane"/>
    <property type="evidence" value="ECO:0007669"/>
    <property type="project" value="UniProtKB-SubCell"/>
</dbReference>
<feature type="binding site" evidence="7">
    <location>
        <position position="435"/>
    </location>
    <ligand>
        <name>Mn(2+)</name>
        <dbReference type="ChEBI" id="CHEBI:29035"/>
        <label>2</label>
    </ligand>
</feature>
<dbReference type="InterPro" id="IPR049553">
    <property type="entry name" value="GdpP-like_PAS"/>
</dbReference>
<dbReference type="PATRIC" id="fig|1423722.3.peg.1189"/>
<dbReference type="SMART" id="SM00267">
    <property type="entry name" value="GGDEF"/>
    <property type="match status" value="1"/>
</dbReference>
<evidence type="ECO:0000256" key="4">
    <source>
        <dbReference type="ARBA" id="ARBA00022989"/>
    </source>
</evidence>
<comment type="catalytic activity">
    <reaction evidence="6">
        <text>3',3'-c-di-AMP + H2O = 5'-O-phosphonoadenylyl-(3'-&gt;5')-adenosine + H(+)</text>
        <dbReference type="Rhea" id="RHEA:54420"/>
        <dbReference type="ChEBI" id="CHEBI:15377"/>
        <dbReference type="ChEBI" id="CHEBI:15378"/>
        <dbReference type="ChEBI" id="CHEBI:71500"/>
        <dbReference type="ChEBI" id="CHEBI:138171"/>
    </reaction>
</comment>